<keyword evidence="4" id="KW-1185">Reference proteome</keyword>
<accession>A0ABN7SRP1</accession>
<dbReference type="PANTHER" id="PTHR23312:SF8">
    <property type="entry name" value="ARMADILLO REPEAT-CONTAINING PROTEIN 5"/>
    <property type="match status" value="1"/>
</dbReference>
<feature type="compositionally biased region" description="Basic and acidic residues" evidence="1">
    <location>
        <begin position="473"/>
        <end position="488"/>
    </location>
</feature>
<evidence type="ECO:0000313" key="4">
    <source>
        <dbReference type="Proteomes" id="UP001158576"/>
    </source>
</evidence>
<dbReference type="PANTHER" id="PTHR23312">
    <property type="entry name" value="ARMC5 ARMADILLO REPEAT-CONTAINING -RELATED"/>
    <property type="match status" value="1"/>
</dbReference>
<evidence type="ECO:0000256" key="1">
    <source>
        <dbReference type="SAM" id="MobiDB-lite"/>
    </source>
</evidence>
<evidence type="ECO:0000259" key="2">
    <source>
        <dbReference type="Pfam" id="PF24768"/>
    </source>
</evidence>
<evidence type="ECO:0000313" key="3">
    <source>
        <dbReference type="EMBL" id="CAG5105380.1"/>
    </source>
</evidence>
<reference evidence="3 4" key="1">
    <citation type="submission" date="2021-04" db="EMBL/GenBank/DDBJ databases">
        <authorList>
            <person name="Bliznina A."/>
        </authorList>
    </citation>
    <scope>NUCLEOTIDE SEQUENCE [LARGE SCALE GENOMIC DNA]</scope>
</reference>
<proteinExistence type="predicted"/>
<dbReference type="Proteomes" id="UP001158576">
    <property type="component" value="Chromosome 1"/>
</dbReference>
<dbReference type="Gene3D" id="1.25.10.10">
    <property type="entry name" value="Leucine-rich Repeat Variant"/>
    <property type="match status" value="1"/>
</dbReference>
<dbReference type="InterPro" id="IPR011989">
    <property type="entry name" value="ARM-like"/>
</dbReference>
<organism evidence="3 4">
    <name type="scientific">Oikopleura dioica</name>
    <name type="common">Tunicate</name>
    <dbReference type="NCBI Taxonomy" id="34765"/>
    <lineage>
        <taxon>Eukaryota</taxon>
        <taxon>Metazoa</taxon>
        <taxon>Chordata</taxon>
        <taxon>Tunicata</taxon>
        <taxon>Appendicularia</taxon>
        <taxon>Copelata</taxon>
        <taxon>Oikopleuridae</taxon>
        <taxon>Oikopleura</taxon>
    </lineage>
</organism>
<feature type="compositionally biased region" description="Low complexity" evidence="1">
    <location>
        <begin position="424"/>
        <end position="437"/>
    </location>
</feature>
<dbReference type="EMBL" id="OU015566">
    <property type="protein sequence ID" value="CAG5105380.1"/>
    <property type="molecule type" value="Genomic_DNA"/>
</dbReference>
<name>A0ABN7SRP1_OIKDI</name>
<dbReference type="SUPFAM" id="SSF48371">
    <property type="entry name" value="ARM repeat"/>
    <property type="match status" value="1"/>
</dbReference>
<dbReference type="InterPro" id="IPR016024">
    <property type="entry name" value="ARM-type_fold"/>
</dbReference>
<feature type="region of interest" description="Disordered" evidence="1">
    <location>
        <begin position="414"/>
        <end position="518"/>
    </location>
</feature>
<sequence>MVSISQLVHYTHDVAKQVLLEARERSRKTANIKAFIADNALTHLASYIMQPPPPELLNLSLSVFANLLSDEDAKRQINREQIQGLIRLLDETTADEDFDGTQEVQIEMKGRLIRALTNVAQGSAANRDILVENGAFKSIGAATLSEENPDLYEVACRALRIIPSDAVQRKLAATTCAEIPAKALLMDRKIARSAVRAVSNLSKAINPHLTSSLLHYDGKPIKVLLRAITSRTISTRQDALSAVLRLTQRVGALRPKICSYGGLQLFKANLEKTGGGYTRFGIPFLRSICCCIREAINRKKVREIGCLRNFSKILEKPITSETKPLAEGDEWILMAKAIVLTSLTNFYYDDEGITEMISLDFASSIATLLPETLIDIAESPDAPTDYDHQIAASSDLPTAFNKVDLVAPLTAPQNSVQKMKRLQSSSSSDESFESGLSPPSSPVRRAFKRRKRSHRTWSSSSDESLGTPGLPASRDRLSAIEASPDRSRSASPLSILPTPPPTPNHEPTQTPPVQEKVSNKLTQEEAAITILNRFMMVKPNETIEQLSKPEVIIAIFSYISKGGQLNWIIQKIMESIISKGKFSNLLIANFMTVLAKTIEDRYTLDLPEDKKDDLLCNITAKWIEEFVVASREHIFTIDAWLEAGEDDQQLAVARTIPFLLSDESNWLHLPASFDILKDNIDEHSFRSILAFCTEALKKIPRIADNSESHNSESLMIGKDYDDKRTVTVKLADCSVTVSRRRLEEISPMFQAMLHHADSAQFTESTDLIQLPTFDSEIVSFVLGVSKTKPKDPISVDLFCQQYLIEENIRQKIQSALWDSIKKGLEDGENESLLIHVSENSNSEQLLPWPVRVVEHLVDFSNRSFFKRFFFSQSDHVFNILNYLLRVSSPTSTS</sequence>
<feature type="domain" description="ARMC5-like ARM-repeats" evidence="2">
    <location>
        <begin position="56"/>
        <end position="360"/>
    </location>
</feature>
<gene>
    <name evidence="3" type="ORF">OKIOD_LOCUS10845</name>
</gene>
<dbReference type="Pfam" id="PF24768">
    <property type="entry name" value="ARM_ARMC5"/>
    <property type="match status" value="1"/>
</dbReference>
<protein>
    <submittedName>
        <fullName evidence="3">Oidioi.mRNA.OKI2018_I69.chr1.g2080.t1.cds</fullName>
    </submittedName>
</protein>
<feature type="compositionally biased region" description="Basic residues" evidence="1">
    <location>
        <begin position="445"/>
        <end position="455"/>
    </location>
</feature>
<dbReference type="InterPro" id="IPR055445">
    <property type="entry name" value="ARM_ARMC5"/>
</dbReference>